<dbReference type="RefSeq" id="WP_092036378.1">
    <property type="nucleotide sequence ID" value="NZ_FOTK01000001.1"/>
</dbReference>
<proteinExistence type="predicted"/>
<reference evidence="3" key="1">
    <citation type="submission" date="2016-10" db="EMBL/GenBank/DDBJ databases">
        <authorList>
            <person name="Varghese N."/>
            <person name="Submissions S."/>
        </authorList>
    </citation>
    <scope>NUCLEOTIDE SEQUENCE [LARGE SCALE GENOMIC DNA]</scope>
    <source>
        <strain evidence="3">BL36</strain>
    </source>
</reference>
<keyword evidence="3" id="KW-1185">Reference proteome</keyword>
<protein>
    <submittedName>
        <fullName evidence="2">Uncharacterized protein</fullName>
    </submittedName>
</protein>
<feature type="signal peptide" evidence="1">
    <location>
        <begin position="1"/>
        <end position="21"/>
    </location>
</feature>
<dbReference type="EMBL" id="FOTK01000001">
    <property type="protein sequence ID" value="SFL15612.1"/>
    <property type="molecule type" value="Genomic_DNA"/>
</dbReference>
<sequence length="92" mass="9673">MKRITASIGLAGLLLAQTASAADWNERTRAGGFRATCEDLATLCFADACGGDQIEAAETCRARCPSAVILDVLPATCRIPDARPGPVLRRRG</sequence>
<keyword evidence="1" id="KW-0732">Signal</keyword>
<evidence type="ECO:0000313" key="3">
    <source>
        <dbReference type="Proteomes" id="UP000199048"/>
    </source>
</evidence>
<feature type="chain" id="PRO_5011549934" evidence="1">
    <location>
        <begin position="22"/>
        <end position="92"/>
    </location>
</feature>
<dbReference type="AlphaFoldDB" id="A0A1I4FC90"/>
<evidence type="ECO:0000256" key="1">
    <source>
        <dbReference type="SAM" id="SignalP"/>
    </source>
</evidence>
<accession>A0A1I4FC90</accession>
<name>A0A1I4FC90_9HYPH</name>
<dbReference type="STRING" id="582667.SAMN05192568_1001242"/>
<evidence type="ECO:0000313" key="2">
    <source>
        <dbReference type="EMBL" id="SFL15612.1"/>
    </source>
</evidence>
<dbReference type="OrthoDB" id="8003494at2"/>
<gene>
    <name evidence="2" type="ORF">SAMN05192568_1001242</name>
</gene>
<organism evidence="2 3">
    <name type="scientific">Methylobacterium pseudosasicola</name>
    <dbReference type="NCBI Taxonomy" id="582667"/>
    <lineage>
        <taxon>Bacteria</taxon>
        <taxon>Pseudomonadati</taxon>
        <taxon>Pseudomonadota</taxon>
        <taxon>Alphaproteobacteria</taxon>
        <taxon>Hyphomicrobiales</taxon>
        <taxon>Methylobacteriaceae</taxon>
        <taxon>Methylobacterium</taxon>
    </lineage>
</organism>
<dbReference type="Proteomes" id="UP000199048">
    <property type="component" value="Unassembled WGS sequence"/>
</dbReference>